<gene>
    <name evidence="5" type="ORF">KDI_12980</name>
</gene>
<feature type="domain" description="ABC transporter" evidence="4">
    <location>
        <begin position="19"/>
        <end position="252"/>
    </location>
</feature>
<dbReference type="InterPro" id="IPR003593">
    <property type="entry name" value="AAA+_ATPase"/>
</dbReference>
<dbReference type="Gene3D" id="3.40.50.300">
    <property type="entry name" value="P-loop containing nucleotide triphosphate hydrolases"/>
    <property type="match status" value="1"/>
</dbReference>
<dbReference type="RefSeq" id="WP_149400737.1">
    <property type="nucleotide sequence ID" value="NZ_BIXY01000013.1"/>
</dbReference>
<dbReference type="Proteomes" id="UP000322530">
    <property type="component" value="Unassembled WGS sequence"/>
</dbReference>
<dbReference type="PROSITE" id="PS00211">
    <property type="entry name" value="ABC_TRANSPORTER_1"/>
    <property type="match status" value="1"/>
</dbReference>
<evidence type="ECO:0000256" key="3">
    <source>
        <dbReference type="ARBA" id="ARBA00022840"/>
    </source>
</evidence>
<dbReference type="CDD" id="cd03293">
    <property type="entry name" value="ABC_NrtD_SsuB_transporters"/>
    <property type="match status" value="1"/>
</dbReference>
<dbReference type="PROSITE" id="PS50893">
    <property type="entry name" value="ABC_TRANSPORTER_2"/>
    <property type="match status" value="1"/>
</dbReference>
<dbReference type="GO" id="GO:0005524">
    <property type="term" value="F:ATP binding"/>
    <property type="evidence" value="ECO:0007669"/>
    <property type="project" value="UniProtKB-KW"/>
</dbReference>
<protein>
    <submittedName>
        <fullName evidence="5">ABC transporter ATP-binding protein</fullName>
    </submittedName>
</protein>
<evidence type="ECO:0000313" key="5">
    <source>
        <dbReference type="EMBL" id="GCF07734.1"/>
    </source>
</evidence>
<dbReference type="PANTHER" id="PTHR42788">
    <property type="entry name" value="TAURINE IMPORT ATP-BINDING PROTEIN-RELATED"/>
    <property type="match status" value="1"/>
</dbReference>
<comment type="caution">
    <text evidence="5">The sequence shown here is derived from an EMBL/GenBank/DDBJ whole genome shotgun (WGS) entry which is preliminary data.</text>
</comment>
<evidence type="ECO:0000313" key="6">
    <source>
        <dbReference type="Proteomes" id="UP000322530"/>
    </source>
</evidence>
<sequence>MDDTQTDTPVAPVAQHARLSVEGVTKIYRSGKRTVEALSPVDLSVAPGEFVSLIGPSGCGKSTLFNIIAGVDTPTAGSLLLDGKLTNTNERAGKVGYMPQQPLLLPWRTVEENVMLGLDVRRVPRKEAQQQASALLKRFGLLEFANSYPADLSGGMRQRIALLRTVLFNSSFLLLDEPFGALDALTRFTLQMWLQDLWQSFHSSVIFITHDVREAILLSDRIYVLSARPASVLRTIEVDLPRPRRQEDLAQPQALRLEQELLSLLVKEQPL</sequence>
<keyword evidence="1" id="KW-0813">Transport</keyword>
<dbReference type="OrthoDB" id="9784450at2"/>
<evidence type="ECO:0000256" key="1">
    <source>
        <dbReference type="ARBA" id="ARBA00022448"/>
    </source>
</evidence>
<keyword evidence="2" id="KW-0547">Nucleotide-binding</keyword>
<evidence type="ECO:0000256" key="2">
    <source>
        <dbReference type="ARBA" id="ARBA00022741"/>
    </source>
</evidence>
<dbReference type="Pfam" id="PF00005">
    <property type="entry name" value="ABC_tran"/>
    <property type="match status" value="1"/>
</dbReference>
<dbReference type="SMART" id="SM00382">
    <property type="entry name" value="AAA"/>
    <property type="match status" value="1"/>
</dbReference>
<name>A0A5A5TA03_9CHLR</name>
<dbReference type="InterPro" id="IPR017871">
    <property type="entry name" value="ABC_transporter-like_CS"/>
</dbReference>
<proteinExistence type="predicted"/>
<reference evidence="5 6" key="1">
    <citation type="submission" date="2019-01" db="EMBL/GenBank/DDBJ databases">
        <title>Draft genome sequence of Dictyobacter sp. Uno17.</title>
        <authorList>
            <person name="Wang C.M."/>
            <person name="Zheng Y."/>
            <person name="Sakai Y."/>
            <person name="Abe K."/>
            <person name="Yokota A."/>
            <person name="Yabe S."/>
        </authorList>
    </citation>
    <scope>NUCLEOTIDE SEQUENCE [LARGE SCALE GENOMIC DNA]</scope>
    <source>
        <strain evidence="5 6">Uno17</strain>
    </source>
</reference>
<keyword evidence="3 5" id="KW-0067">ATP-binding</keyword>
<dbReference type="GO" id="GO:0016887">
    <property type="term" value="F:ATP hydrolysis activity"/>
    <property type="evidence" value="ECO:0007669"/>
    <property type="project" value="InterPro"/>
</dbReference>
<dbReference type="SUPFAM" id="SSF52540">
    <property type="entry name" value="P-loop containing nucleoside triphosphate hydrolases"/>
    <property type="match status" value="1"/>
</dbReference>
<accession>A0A5A5TA03</accession>
<evidence type="ECO:0000259" key="4">
    <source>
        <dbReference type="PROSITE" id="PS50893"/>
    </source>
</evidence>
<dbReference type="EMBL" id="BIXY01000013">
    <property type="protein sequence ID" value="GCF07734.1"/>
    <property type="molecule type" value="Genomic_DNA"/>
</dbReference>
<dbReference type="AlphaFoldDB" id="A0A5A5TA03"/>
<dbReference type="PANTHER" id="PTHR42788:SF2">
    <property type="entry name" value="ABC TRANSPORTER ATP-BINDING PROTEIN"/>
    <property type="match status" value="1"/>
</dbReference>
<dbReference type="InterPro" id="IPR050166">
    <property type="entry name" value="ABC_transporter_ATP-bind"/>
</dbReference>
<organism evidence="5 6">
    <name type="scientific">Dictyobacter arantiisoli</name>
    <dbReference type="NCBI Taxonomy" id="2014874"/>
    <lineage>
        <taxon>Bacteria</taxon>
        <taxon>Bacillati</taxon>
        <taxon>Chloroflexota</taxon>
        <taxon>Ktedonobacteria</taxon>
        <taxon>Ktedonobacterales</taxon>
        <taxon>Dictyobacteraceae</taxon>
        <taxon>Dictyobacter</taxon>
    </lineage>
</organism>
<dbReference type="InterPro" id="IPR003439">
    <property type="entry name" value="ABC_transporter-like_ATP-bd"/>
</dbReference>
<dbReference type="InterPro" id="IPR027417">
    <property type="entry name" value="P-loop_NTPase"/>
</dbReference>
<keyword evidence="6" id="KW-1185">Reference proteome</keyword>